<comment type="caution">
    <text evidence="1">The sequence shown here is derived from an EMBL/GenBank/DDBJ whole genome shotgun (WGS) entry which is preliminary data.</text>
</comment>
<gene>
    <name evidence="1" type="ORF">GCM10010170_041170</name>
</gene>
<sequence length="116" mass="13850">MADTQQRPGGNRALFSLVRGMRMFYRSPDLIVATDYFVILRPARVEYRIDFLEKVYVLEHPRVGRTRAAQEIRAQYGLHDVRLFHSSDPRTFGQVRRALIRALEWRERERRRYAAL</sequence>
<keyword evidence="2" id="KW-1185">Reference proteome</keyword>
<evidence type="ECO:0000313" key="2">
    <source>
        <dbReference type="Proteomes" id="UP001501444"/>
    </source>
</evidence>
<dbReference type="Proteomes" id="UP001501444">
    <property type="component" value="Unassembled WGS sequence"/>
</dbReference>
<accession>A0ABP5TFJ4</accession>
<proteinExistence type="predicted"/>
<name>A0ABP5TFJ4_9ACTN</name>
<protein>
    <recommendedName>
        <fullName evidence="3">DUF5753 domain-containing protein</fullName>
    </recommendedName>
</protein>
<dbReference type="EMBL" id="BAAARV010000030">
    <property type="protein sequence ID" value="GAA2351195.1"/>
    <property type="molecule type" value="Genomic_DNA"/>
</dbReference>
<reference evidence="2" key="1">
    <citation type="journal article" date="2019" name="Int. J. Syst. Evol. Microbiol.">
        <title>The Global Catalogue of Microorganisms (GCM) 10K type strain sequencing project: providing services to taxonomists for standard genome sequencing and annotation.</title>
        <authorList>
            <consortium name="The Broad Institute Genomics Platform"/>
            <consortium name="The Broad Institute Genome Sequencing Center for Infectious Disease"/>
            <person name="Wu L."/>
            <person name="Ma J."/>
        </authorList>
    </citation>
    <scope>NUCLEOTIDE SEQUENCE [LARGE SCALE GENOMIC DNA]</scope>
    <source>
        <strain evidence="2">JCM 3272</strain>
    </source>
</reference>
<evidence type="ECO:0000313" key="1">
    <source>
        <dbReference type="EMBL" id="GAA2351195.1"/>
    </source>
</evidence>
<organism evidence="1 2">
    <name type="scientific">Dactylosporangium salmoneum</name>
    <dbReference type="NCBI Taxonomy" id="53361"/>
    <lineage>
        <taxon>Bacteria</taxon>
        <taxon>Bacillati</taxon>
        <taxon>Actinomycetota</taxon>
        <taxon>Actinomycetes</taxon>
        <taxon>Micromonosporales</taxon>
        <taxon>Micromonosporaceae</taxon>
        <taxon>Dactylosporangium</taxon>
    </lineage>
</organism>
<evidence type="ECO:0008006" key="3">
    <source>
        <dbReference type="Google" id="ProtNLM"/>
    </source>
</evidence>